<reference evidence="1 2" key="1">
    <citation type="submission" date="2019-12" db="EMBL/GenBank/DDBJ databases">
        <title>The genome of Stappia indica PHM037.</title>
        <authorList>
            <person name="Kacar D."/>
            <person name="Galan B."/>
            <person name="Canedo L."/>
            <person name="Rodriguez P."/>
            <person name="de la Calle F."/>
            <person name="Garcia J.L."/>
        </authorList>
    </citation>
    <scope>NUCLEOTIDE SEQUENCE [LARGE SCALE GENOMIC DNA]</scope>
    <source>
        <strain evidence="1 2">PHM037</strain>
    </source>
</reference>
<dbReference type="KEGG" id="siw:GH266_04605"/>
<evidence type="ECO:0000313" key="1">
    <source>
        <dbReference type="EMBL" id="QGZ33851.1"/>
    </source>
</evidence>
<dbReference type="Proteomes" id="UP000435648">
    <property type="component" value="Chromosome"/>
</dbReference>
<organism evidence="1 2">
    <name type="scientific">Stappia indica</name>
    <dbReference type="NCBI Taxonomy" id="538381"/>
    <lineage>
        <taxon>Bacteria</taxon>
        <taxon>Pseudomonadati</taxon>
        <taxon>Pseudomonadota</taxon>
        <taxon>Alphaproteobacteria</taxon>
        <taxon>Hyphomicrobiales</taxon>
        <taxon>Stappiaceae</taxon>
        <taxon>Stappia</taxon>
    </lineage>
</organism>
<dbReference type="EMBL" id="CP046908">
    <property type="protein sequence ID" value="QGZ33851.1"/>
    <property type="molecule type" value="Genomic_DNA"/>
</dbReference>
<evidence type="ECO:0000313" key="2">
    <source>
        <dbReference type="Proteomes" id="UP000435648"/>
    </source>
</evidence>
<dbReference type="Gene3D" id="3.60.10.10">
    <property type="entry name" value="Endonuclease/exonuclease/phosphatase"/>
    <property type="match status" value="1"/>
</dbReference>
<evidence type="ECO:0008006" key="3">
    <source>
        <dbReference type="Google" id="ProtNLM"/>
    </source>
</evidence>
<proteinExistence type="predicted"/>
<dbReference type="OrthoDB" id="7889171at2"/>
<name>A0A857C4P2_9HYPH</name>
<dbReference type="InterPro" id="IPR036691">
    <property type="entry name" value="Endo/exonu/phosph_ase_sf"/>
</dbReference>
<accession>A0A857C4P2</accession>
<protein>
    <recommendedName>
        <fullName evidence="3">Endonuclease/Exonuclease/phosphatase family protein</fullName>
    </recommendedName>
</protein>
<dbReference type="SUPFAM" id="SSF56219">
    <property type="entry name" value="DNase I-like"/>
    <property type="match status" value="1"/>
</dbReference>
<gene>
    <name evidence="1" type="ORF">GH266_04605</name>
</gene>
<sequence length="274" mass="31164">MLKRGKDFLTVGFWNIEKHNVVREDPSQPFGYSMTHSTEMIVESIVSWYRYAKFDILILAEVTESKGGGEKFAEFLANRMCAVGYPGPRMRGGFSWFPNSAGNVGVCNFAYLWDERLPCLVGLGDRITFEWERDHVRPTMFMDAGIMTIGGIHAKAVIKDQAAEEILESCHKLDRRNKPAALIGDMNIGFETFPVFTKRELNDFGWDQVPPGIAPTHVPRSERFRSRVLDYIWRNGGISQCIAEPPMPQYQMWTVNDHAPVQYHLACRAGELPV</sequence>
<dbReference type="RefSeq" id="WP_158192858.1">
    <property type="nucleotide sequence ID" value="NZ_CP046908.1"/>
</dbReference>
<dbReference type="AlphaFoldDB" id="A0A857C4P2"/>